<dbReference type="GO" id="GO:0140359">
    <property type="term" value="F:ABC-type transporter activity"/>
    <property type="evidence" value="ECO:0007669"/>
    <property type="project" value="InterPro"/>
</dbReference>
<feature type="transmembrane region" description="Helical" evidence="5">
    <location>
        <begin position="64"/>
        <end position="87"/>
    </location>
</feature>
<keyword evidence="5" id="KW-0813">Transport</keyword>
<keyword evidence="4 5" id="KW-0472">Membrane</keyword>
<feature type="transmembrane region" description="Helical" evidence="5">
    <location>
        <begin position="108"/>
        <end position="129"/>
    </location>
</feature>
<dbReference type="EMBL" id="PVXL01000031">
    <property type="protein sequence ID" value="PRR74342.1"/>
    <property type="molecule type" value="Genomic_DNA"/>
</dbReference>
<evidence type="ECO:0000256" key="2">
    <source>
        <dbReference type="ARBA" id="ARBA00022692"/>
    </source>
</evidence>
<dbReference type="InterPro" id="IPR051784">
    <property type="entry name" value="Nod_factor_ABC_transporter"/>
</dbReference>
<dbReference type="InterPro" id="IPR000412">
    <property type="entry name" value="ABC_2_transport"/>
</dbReference>
<dbReference type="PROSITE" id="PS51012">
    <property type="entry name" value="ABC_TM2"/>
    <property type="match status" value="1"/>
</dbReference>
<comment type="caution">
    <text evidence="7">The sequence shown here is derived from an EMBL/GenBank/DDBJ whole genome shotgun (WGS) entry which is preliminary data.</text>
</comment>
<keyword evidence="3 5" id="KW-1133">Transmembrane helix</keyword>
<sequence>MQPALRAIYTIWYREFIRFIRERSRIIGMIGQPLLYLLIVGQGISAAMGFRGVPAGVPVNYVQFIYPGILGMSVLFTSIFSGVSIIWDREFGFLKEVLVAPVPRWATALGKALGGSTVALIQAAIMLLLAPLIKISLTPLLILQLLGILFLISLGLTFLGIAIASRMTTMEGFQMFMNFLVMPLFFLSGAMFPMTNLPGWMNFLMQIDPLTYGVDALRHLIYTGTDPRVLQFLVHYSLGFDLAVVTGLALLLGILGSWSFSRQE</sequence>
<evidence type="ECO:0000256" key="1">
    <source>
        <dbReference type="ARBA" id="ARBA00004141"/>
    </source>
</evidence>
<dbReference type="InterPro" id="IPR013525">
    <property type="entry name" value="ABC2_TM"/>
</dbReference>
<dbReference type="GO" id="GO:0043190">
    <property type="term" value="C:ATP-binding cassette (ABC) transporter complex"/>
    <property type="evidence" value="ECO:0007669"/>
    <property type="project" value="InterPro"/>
</dbReference>
<dbReference type="NCBIfam" id="TIGR01247">
    <property type="entry name" value="drrB"/>
    <property type="match status" value="1"/>
</dbReference>
<feature type="transmembrane region" description="Helical" evidence="5">
    <location>
        <begin position="26"/>
        <end position="44"/>
    </location>
</feature>
<dbReference type="Pfam" id="PF01061">
    <property type="entry name" value="ABC2_membrane"/>
    <property type="match status" value="1"/>
</dbReference>
<dbReference type="Proteomes" id="UP000239430">
    <property type="component" value="Unassembled WGS sequence"/>
</dbReference>
<name>A0A9X7P6S4_9FIRM</name>
<evidence type="ECO:0000256" key="4">
    <source>
        <dbReference type="ARBA" id="ARBA00023136"/>
    </source>
</evidence>
<evidence type="ECO:0000259" key="6">
    <source>
        <dbReference type="PROSITE" id="PS51012"/>
    </source>
</evidence>
<dbReference type="PRINTS" id="PR00164">
    <property type="entry name" value="ABC2TRNSPORT"/>
</dbReference>
<dbReference type="PANTHER" id="PTHR43229">
    <property type="entry name" value="NODULATION PROTEIN J"/>
    <property type="match status" value="1"/>
</dbReference>
<feature type="domain" description="ABC transmembrane type-2" evidence="6">
    <location>
        <begin position="24"/>
        <end position="263"/>
    </location>
</feature>
<gene>
    <name evidence="7" type="primary">ybhR</name>
    <name evidence="7" type="ORF">MOST_11040</name>
</gene>
<proteinExistence type="inferred from homology"/>
<comment type="subcellular location">
    <subcellularLocation>
        <location evidence="5">Cell membrane</location>
        <topology evidence="5">Multi-pass membrane protein</topology>
    </subcellularLocation>
    <subcellularLocation>
        <location evidence="1">Membrane</location>
        <topology evidence="1">Multi-pass membrane protein</topology>
    </subcellularLocation>
</comment>
<feature type="transmembrane region" description="Helical" evidence="5">
    <location>
        <begin position="238"/>
        <end position="260"/>
    </location>
</feature>
<feature type="transmembrane region" description="Helical" evidence="5">
    <location>
        <begin position="141"/>
        <end position="164"/>
    </location>
</feature>
<keyword evidence="5" id="KW-1003">Cell membrane</keyword>
<evidence type="ECO:0000256" key="3">
    <source>
        <dbReference type="ARBA" id="ARBA00022989"/>
    </source>
</evidence>
<dbReference type="PANTHER" id="PTHR43229:SF2">
    <property type="entry name" value="NODULATION PROTEIN J"/>
    <property type="match status" value="1"/>
</dbReference>
<protein>
    <recommendedName>
        <fullName evidence="5">Transport permease protein</fullName>
    </recommendedName>
</protein>
<reference evidence="7 8" key="1">
    <citation type="submission" date="2018-03" db="EMBL/GenBank/DDBJ databases">
        <title>Genome sequence of Moorella stamsii DSM 26217.</title>
        <authorList>
            <person name="Poehlein A."/>
            <person name="Daniel R."/>
        </authorList>
    </citation>
    <scope>NUCLEOTIDE SEQUENCE [LARGE SCALE GENOMIC DNA]</scope>
    <source>
        <strain evidence="8">DSM 26217</strain>
    </source>
</reference>
<accession>A0A9X7P6S4</accession>
<keyword evidence="2 5" id="KW-0812">Transmembrane</keyword>
<dbReference type="InterPro" id="IPR005942">
    <property type="entry name" value="Daunbcin-R_ABC-transpt"/>
</dbReference>
<dbReference type="AlphaFoldDB" id="A0A9X7P6S4"/>
<comment type="similarity">
    <text evidence="5">Belongs to the ABC-2 integral membrane protein family.</text>
</comment>
<evidence type="ECO:0000313" key="8">
    <source>
        <dbReference type="Proteomes" id="UP000239430"/>
    </source>
</evidence>
<dbReference type="PIRSF" id="PIRSF006648">
    <property type="entry name" value="DrrB"/>
    <property type="match status" value="1"/>
</dbReference>
<evidence type="ECO:0000256" key="5">
    <source>
        <dbReference type="RuleBase" id="RU361157"/>
    </source>
</evidence>
<feature type="transmembrane region" description="Helical" evidence="5">
    <location>
        <begin position="176"/>
        <end position="195"/>
    </location>
</feature>
<dbReference type="RefSeq" id="WP_054935995.1">
    <property type="nucleotide sequence ID" value="NZ_PVXL01000031.1"/>
</dbReference>
<keyword evidence="8" id="KW-1185">Reference proteome</keyword>
<evidence type="ECO:0000313" key="7">
    <source>
        <dbReference type="EMBL" id="PRR74342.1"/>
    </source>
</evidence>
<organism evidence="7 8">
    <name type="scientific">Neomoorella stamsii</name>
    <dbReference type="NCBI Taxonomy" id="1266720"/>
    <lineage>
        <taxon>Bacteria</taxon>
        <taxon>Bacillati</taxon>
        <taxon>Bacillota</taxon>
        <taxon>Clostridia</taxon>
        <taxon>Neomoorellales</taxon>
        <taxon>Neomoorellaceae</taxon>
        <taxon>Neomoorella</taxon>
    </lineage>
</organism>
<dbReference type="InterPro" id="IPR047817">
    <property type="entry name" value="ABC2_TM_bact-type"/>
</dbReference>